<comment type="caution">
    <text evidence="2">The sequence shown here is derived from an EMBL/GenBank/DDBJ whole genome shotgun (WGS) entry which is preliminary data.</text>
</comment>
<name>A0ABQ9XX57_9EUKA</name>
<feature type="region of interest" description="Disordered" evidence="1">
    <location>
        <begin position="1"/>
        <end position="114"/>
    </location>
</feature>
<evidence type="ECO:0000313" key="3">
    <source>
        <dbReference type="Proteomes" id="UP001281761"/>
    </source>
</evidence>
<gene>
    <name evidence="2" type="ORF">BLNAU_9041</name>
</gene>
<evidence type="ECO:0000313" key="2">
    <source>
        <dbReference type="EMBL" id="KAK2956064.1"/>
    </source>
</evidence>
<evidence type="ECO:0000256" key="1">
    <source>
        <dbReference type="SAM" id="MobiDB-lite"/>
    </source>
</evidence>
<accession>A0ABQ9XX57</accession>
<dbReference type="EMBL" id="JARBJD010000060">
    <property type="protein sequence ID" value="KAK2956064.1"/>
    <property type="molecule type" value="Genomic_DNA"/>
</dbReference>
<sequence length="175" mass="19083">MDGDICGAGQRAGVAGVEHRTAGHSASSGIDAEQQAVRSGLQTRPARRERRRGDVFGVCCGRAQRSPGKSENEQRGVLRGGSRVDSAVSGYVLHSSGSNDAEGGERDDEHSAPRWMEEKDTKFGWGDCVEREERRGGSGDGRERVGRCGQRWMRQQKTLSLFLLLCLFGSHLKHS</sequence>
<organism evidence="2 3">
    <name type="scientific">Blattamonas nauphoetae</name>
    <dbReference type="NCBI Taxonomy" id="2049346"/>
    <lineage>
        <taxon>Eukaryota</taxon>
        <taxon>Metamonada</taxon>
        <taxon>Preaxostyla</taxon>
        <taxon>Oxymonadida</taxon>
        <taxon>Blattamonas</taxon>
    </lineage>
</organism>
<protein>
    <submittedName>
        <fullName evidence="2">Uncharacterized protein</fullName>
    </submittedName>
</protein>
<reference evidence="2 3" key="1">
    <citation type="journal article" date="2022" name="bioRxiv">
        <title>Genomics of Preaxostyla Flagellates Illuminates Evolutionary Transitions and the Path Towards Mitochondrial Loss.</title>
        <authorList>
            <person name="Novak L.V.F."/>
            <person name="Treitli S.C."/>
            <person name="Pyrih J."/>
            <person name="Halakuc P."/>
            <person name="Pipaliya S.V."/>
            <person name="Vacek V."/>
            <person name="Brzon O."/>
            <person name="Soukal P."/>
            <person name="Eme L."/>
            <person name="Dacks J.B."/>
            <person name="Karnkowska A."/>
            <person name="Elias M."/>
            <person name="Hampl V."/>
        </authorList>
    </citation>
    <scope>NUCLEOTIDE SEQUENCE [LARGE SCALE GENOMIC DNA]</scope>
    <source>
        <strain evidence="2">NAU3</strain>
        <tissue evidence="2">Gut</tissue>
    </source>
</reference>
<dbReference type="Proteomes" id="UP001281761">
    <property type="component" value="Unassembled WGS sequence"/>
</dbReference>
<proteinExistence type="predicted"/>
<keyword evidence="3" id="KW-1185">Reference proteome</keyword>
<feature type="compositionally biased region" description="Basic and acidic residues" evidence="1">
    <location>
        <begin position="103"/>
        <end position="114"/>
    </location>
</feature>